<proteinExistence type="predicted"/>
<reference evidence="2 3" key="1">
    <citation type="submission" date="2023-04" db="EMBL/GenBank/DDBJ databases">
        <title>Genome of Basidiobolus ranarum AG-B5.</title>
        <authorList>
            <person name="Stajich J.E."/>
            <person name="Carter-House D."/>
            <person name="Gryganskyi A."/>
        </authorList>
    </citation>
    <scope>NUCLEOTIDE SEQUENCE [LARGE SCALE GENOMIC DNA]</scope>
    <source>
        <strain evidence="2 3">AG-B5</strain>
    </source>
</reference>
<keyword evidence="3" id="KW-1185">Reference proteome</keyword>
<gene>
    <name evidence="2" type="ORF">K7432_018510</name>
</gene>
<keyword evidence="1" id="KW-0812">Transmembrane</keyword>
<dbReference type="Proteomes" id="UP001479436">
    <property type="component" value="Unassembled WGS sequence"/>
</dbReference>
<dbReference type="EMBL" id="JASJQH010013181">
    <property type="protein sequence ID" value="KAK9659783.1"/>
    <property type="molecule type" value="Genomic_DNA"/>
</dbReference>
<feature type="non-terminal residue" evidence="2">
    <location>
        <position position="55"/>
    </location>
</feature>
<organism evidence="2 3">
    <name type="scientific">Basidiobolus ranarum</name>
    <dbReference type="NCBI Taxonomy" id="34480"/>
    <lineage>
        <taxon>Eukaryota</taxon>
        <taxon>Fungi</taxon>
        <taxon>Fungi incertae sedis</taxon>
        <taxon>Zoopagomycota</taxon>
        <taxon>Entomophthoromycotina</taxon>
        <taxon>Basidiobolomycetes</taxon>
        <taxon>Basidiobolales</taxon>
        <taxon>Basidiobolaceae</taxon>
        <taxon>Basidiobolus</taxon>
    </lineage>
</organism>
<protein>
    <submittedName>
        <fullName evidence="2">Uncharacterized protein</fullName>
    </submittedName>
</protein>
<accession>A0ABR2VK20</accession>
<comment type="caution">
    <text evidence="2">The sequence shown here is derived from an EMBL/GenBank/DDBJ whole genome shotgun (WGS) entry which is preliminary data.</text>
</comment>
<keyword evidence="1" id="KW-0472">Membrane</keyword>
<keyword evidence="1" id="KW-1133">Transmembrane helix</keyword>
<evidence type="ECO:0000313" key="3">
    <source>
        <dbReference type="Proteomes" id="UP001479436"/>
    </source>
</evidence>
<evidence type="ECO:0000256" key="1">
    <source>
        <dbReference type="SAM" id="Phobius"/>
    </source>
</evidence>
<sequence length="55" mass="6041">MKDLSNIKIFGKVRYNDPIFQVFLVGMVCFCCPGMYNVINGMGAGGQMDDSTAKD</sequence>
<name>A0ABR2VK20_9FUNG</name>
<feature type="transmembrane region" description="Helical" evidence="1">
    <location>
        <begin position="20"/>
        <end position="39"/>
    </location>
</feature>
<evidence type="ECO:0000313" key="2">
    <source>
        <dbReference type="EMBL" id="KAK9659783.1"/>
    </source>
</evidence>